<dbReference type="eggNOG" id="ENOG5031WYP">
    <property type="taxonomic scope" value="Bacteria"/>
</dbReference>
<dbReference type="GeneID" id="98300353"/>
<evidence type="ECO:0000313" key="3">
    <source>
        <dbReference type="Proteomes" id="UP000029050"/>
    </source>
</evidence>
<accession>A0A087CG96</accession>
<dbReference type="AlphaFoldDB" id="A0A087CG96"/>
<dbReference type="RefSeq" id="WP_033495108.1">
    <property type="nucleotide sequence ID" value="NZ_BAABVZ010000006.1"/>
</dbReference>
<keyword evidence="3" id="KW-1185">Reference proteome</keyword>
<protein>
    <submittedName>
        <fullName evidence="2">Uncharacterized protein</fullName>
    </submittedName>
</protein>
<gene>
    <name evidence="2" type="ORF">BPSY_1147</name>
</gene>
<dbReference type="OrthoDB" id="3239353at2"/>
<organism evidence="2 3">
    <name type="scientific">Bifidobacterium psychraerophilum</name>
    <dbReference type="NCBI Taxonomy" id="218140"/>
    <lineage>
        <taxon>Bacteria</taxon>
        <taxon>Bacillati</taxon>
        <taxon>Actinomycetota</taxon>
        <taxon>Actinomycetes</taxon>
        <taxon>Bifidobacteriales</taxon>
        <taxon>Bifidobacteriaceae</taxon>
        <taxon>Bifidobacterium</taxon>
    </lineage>
</organism>
<comment type="caution">
    <text evidence="2">The sequence shown here is derived from an EMBL/GenBank/DDBJ whole genome shotgun (WGS) entry which is preliminary data.</text>
</comment>
<sequence>MTEKNKQEQPTVNGVPVNDAPVSSNPDIPVKKTKQDGPVSGTPVSTDDVTYDVPPADLEQ</sequence>
<name>A0A087CG96_9BIFI</name>
<evidence type="ECO:0000256" key="1">
    <source>
        <dbReference type="SAM" id="MobiDB-lite"/>
    </source>
</evidence>
<reference evidence="2 3" key="1">
    <citation type="submission" date="2014-03" db="EMBL/GenBank/DDBJ databases">
        <title>Genomics of Bifidobacteria.</title>
        <authorList>
            <person name="Ventura M."/>
            <person name="Milani C."/>
            <person name="Lugli G.A."/>
        </authorList>
    </citation>
    <scope>NUCLEOTIDE SEQUENCE [LARGE SCALE GENOMIC DNA]</scope>
    <source>
        <strain evidence="2 3">LMG 21775</strain>
    </source>
</reference>
<proteinExistence type="predicted"/>
<dbReference type="EMBL" id="JGZI01000009">
    <property type="protein sequence ID" value="KFI82296.1"/>
    <property type="molecule type" value="Genomic_DNA"/>
</dbReference>
<evidence type="ECO:0000313" key="2">
    <source>
        <dbReference type="EMBL" id="KFI82296.1"/>
    </source>
</evidence>
<dbReference type="STRING" id="218140.BPSY_1147"/>
<feature type="region of interest" description="Disordered" evidence="1">
    <location>
        <begin position="1"/>
        <end position="60"/>
    </location>
</feature>
<dbReference type="Proteomes" id="UP000029050">
    <property type="component" value="Unassembled WGS sequence"/>
</dbReference>